<accession>A0A8J7AED9</accession>
<dbReference type="EMBL" id="JADEXG010000001">
    <property type="protein sequence ID" value="MBE9075853.1"/>
    <property type="molecule type" value="Genomic_DNA"/>
</dbReference>
<evidence type="ECO:0000313" key="2">
    <source>
        <dbReference type="Proteomes" id="UP000636505"/>
    </source>
</evidence>
<protein>
    <submittedName>
        <fullName evidence="1">Uncharacterized protein</fullName>
    </submittedName>
</protein>
<name>A0A8J7AED9_9CYAN</name>
<sequence length="59" mass="6674">MVRLDQNPPIVDQGRLPSEQLGLQLGIHGQQLRWFTAEGVLIPLPEEAEQQRAEQVQQS</sequence>
<organism evidence="1 2">
    <name type="scientific">Vasconcelosia minhoensis LEGE 07310</name>
    <dbReference type="NCBI Taxonomy" id="915328"/>
    <lineage>
        <taxon>Bacteria</taxon>
        <taxon>Bacillati</taxon>
        <taxon>Cyanobacteriota</taxon>
        <taxon>Cyanophyceae</taxon>
        <taxon>Nodosilineales</taxon>
        <taxon>Cymatolegaceae</taxon>
        <taxon>Vasconcelosia</taxon>
        <taxon>Vasconcelosia minhoensis</taxon>
    </lineage>
</organism>
<dbReference type="Proteomes" id="UP000636505">
    <property type="component" value="Unassembled WGS sequence"/>
</dbReference>
<evidence type="ECO:0000313" key="1">
    <source>
        <dbReference type="EMBL" id="MBE9075853.1"/>
    </source>
</evidence>
<dbReference type="RefSeq" id="WP_193904503.1">
    <property type="nucleotide sequence ID" value="NZ_JADEXG010000001.1"/>
</dbReference>
<proteinExistence type="predicted"/>
<dbReference type="AlphaFoldDB" id="A0A8J7AED9"/>
<keyword evidence="2" id="KW-1185">Reference proteome</keyword>
<comment type="caution">
    <text evidence="1">The sequence shown here is derived from an EMBL/GenBank/DDBJ whole genome shotgun (WGS) entry which is preliminary data.</text>
</comment>
<gene>
    <name evidence="1" type="ORF">IQ241_00820</name>
</gene>
<reference evidence="1" key="1">
    <citation type="submission" date="2020-10" db="EMBL/GenBank/DDBJ databases">
        <authorList>
            <person name="Castelo-Branco R."/>
            <person name="Eusebio N."/>
            <person name="Adriana R."/>
            <person name="Vieira A."/>
            <person name="Brugerolle De Fraissinette N."/>
            <person name="Rezende De Castro R."/>
            <person name="Schneider M.P."/>
            <person name="Vasconcelos V."/>
            <person name="Leao P.N."/>
        </authorList>
    </citation>
    <scope>NUCLEOTIDE SEQUENCE</scope>
    <source>
        <strain evidence="1">LEGE 07310</strain>
    </source>
</reference>